<gene>
    <name evidence="1" type="ordered locus">CpB0423</name>
</gene>
<proteinExistence type="predicted"/>
<keyword evidence="2" id="KW-1185">Reference proteome</keyword>
<reference evidence="1" key="1">
    <citation type="submission" date="2002-05" db="EMBL/GenBank/DDBJ databases">
        <title>The genome sequence of Chlamydia pneumoniae TW183 and comparison with other Chlamydia strains based on whole genome sequence analysis.</title>
        <authorList>
            <person name="Geng M.M."/>
            <person name="Schuhmacher A."/>
            <person name="Muehldorfer I."/>
            <person name="Bensch K.W."/>
            <person name="Schaefer K.P."/>
            <person name="Schneider S."/>
            <person name="Pohl T."/>
            <person name="Essig A."/>
            <person name="Marre R."/>
            <person name="Melchers K."/>
        </authorList>
    </citation>
    <scope>NUCLEOTIDE SEQUENCE [LARGE SCALE GENOMIC DNA]</scope>
    <source>
        <strain evidence="1">TW-183</strain>
    </source>
</reference>
<protein>
    <submittedName>
        <fullName evidence="1">Uncharacterized protein</fullName>
    </submittedName>
</protein>
<dbReference type="Proteomes" id="UP000000424">
    <property type="component" value="Chromosome"/>
</dbReference>
<name>A0ABM5LCH4_CHLPN</name>
<organism evidence="1 2">
    <name type="scientific">Chlamydia pneumoniae</name>
    <name type="common">Chlamydophila pneumoniae</name>
    <dbReference type="NCBI Taxonomy" id="83558"/>
    <lineage>
        <taxon>Bacteria</taxon>
        <taxon>Pseudomonadati</taxon>
        <taxon>Chlamydiota</taxon>
        <taxon>Chlamydiia</taxon>
        <taxon>Chlamydiales</taxon>
        <taxon>Chlamydiaceae</taxon>
        <taxon>Chlamydia/Chlamydophila group</taxon>
        <taxon>Chlamydia</taxon>
    </lineage>
</organism>
<evidence type="ECO:0000313" key="1">
    <source>
        <dbReference type="EMBL" id="AAP98354.1"/>
    </source>
</evidence>
<sequence length="98" mass="11562">MLPGNISCTEMGSWIVSARASSSESLKTKEKRLKNMCKTRDHLYKIIVVARFVSNYIQVIMKYSFSRCYINYSTMISKYRLNRNHVYSCKYRLESSPR</sequence>
<evidence type="ECO:0000313" key="2">
    <source>
        <dbReference type="Proteomes" id="UP000000424"/>
    </source>
</evidence>
<dbReference type="EMBL" id="AE009440">
    <property type="protein sequence ID" value="AAP98354.1"/>
    <property type="molecule type" value="Genomic_DNA"/>
</dbReference>
<accession>A0ABM5LCH4</accession>